<dbReference type="Proteomes" id="UP000592820">
    <property type="component" value="Unassembled WGS sequence"/>
</dbReference>
<protein>
    <submittedName>
        <fullName evidence="2">Uncharacterized protein</fullName>
    </submittedName>
</protein>
<dbReference type="AlphaFoldDB" id="A0A7W8L8W9"/>
<name>A0A7W8L8W9_9BURK</name>
<reference evidence="2 3" key="1">
    <citation type="submission" date="2020-08" db="EMBL/GenBank/DDBJ databases">
        <title>Genomic Encyclopedia of Type Strains, Phase IV (KMG-V): Genome sequencing to study the core and pangenomes of soil and plant-associated prokaryotes.</title>
        <authorList>
            <person name="Whitman W."/>
        </authorList>
    </citation>
    <scope>NUCLEOTIDE SEQUENCE [LARGE SCALE GENOMIC DNA]</scope>
    <source>
        <strain evidence="2 3">JPY162</strain>
    </source>
</reference>
<dbReference type="RefSeq" id="WP_184227269.1">
    <property type="nucleotide sequence ID" value="NZ_JACHDE010000009.1"/>
</dbReference>
<organism evidence="2 3">
    <name type="scientific">Paraburkholderia youngii</name>
    <dbReference type="NCBI Taxonomy" id="2782701"/>
    <lineage>
        <taxon>Bacteria</taxon>
        <taxon>Pseudomonadati</taxon>
        <taxon>Pseudomonadota</taxon>
        <taxon>Betaproteobacteria</taxon>
        <taxon>Burkholderiales</taxon>
        <taxon>Burkholderiaceae</taxon>
        <taxon>Paraburkholderia</taxon>
    </lineage>
</organism>
<dbReference type="EMBL" id="JACHDE010000009">
    <property type="protein sequence ID" value="MBB5402637.1"/>
    <property type="molecule type" value="Genomic_DNA"/>
</dbReference>
<accession>A0A7W8L8W9</accession>
<comment type="caution">
    <text evidence="2">The sequence shown here is derived from an EMBL/GenBank/DDBJ whole genome shotgun (WGS) entry which is preliminary data.</text>
</comment>
<evidence type="ECO:0000313" key="3">
    <source>
        <dbReference type="Proteomes" id="UP000592820"/>
    </source>
</evidence>
<feature type="region of interest" description="Disordered" evidence="1">
    <location>
        <begin position="1"/>
        <end position="25"/>
    </location>
</feature>
<proteinExistence type="predicted"/>
<evidence type="ECO:0000256" key="1">
    <source>
        <dbReference type="SAM" id="MobiDB-lite"/>
    </source>
</evidence>
<evidence type="ECO:0000313" key="2">
    <source>
        <dbReference type="EMBL" id="MBB5402637.1"/>
    </source>
</evidence>
<sequence>MFGLSALRSEAGGWDGGPTWDFPGGAPEHGWQARFDWMLGEGLLYDEKITFGRSGPGNSLLKIEYSSLTDLDVGRVELFSEGQARHGRVDGLATLGGPLWQWDAALEA</sequence>
<gene>
    <name evidence="2" type="ORF">HDG41_004723</name>
</gene>